<evidence type="ECO:0000256" key="1">
    <source>
        <dbReference type="ARBA" id="ARBA00023224"/>
    </source>
</evidence>
<dbReference type="Proteomes" id="UP001524478">
    <property type="component" value="Unassembled WGS sequence"/>
</dbReference>
<feature type="domain" description="HAMP" evidence="6">
    <location>
        <begin position="73"/>
        <end position="128"/>
    </location>
</feature>
<evidence type="ECO:0000313" key="8">
    <source>
        <dbReference type="Proteomes" id="UP001524478"/>
    </source>
</evidence>
<protein>
    <submittedName>
        <fullName evidence="7">Methyl-accepting chemotaxis protein</fullName>
    </submittedName>
</protein>
<comment type="similarity">
    <text evidence="2">Belongs to the methyl-accepting chemotaxis (MCP) protein family.</text>
</comment>
<dbReference type="SMART" id="SM00304">
    <property type="entry name" value="HAMP"/>
    <property type="match status" value="1"/>
</dbReference>
<dbReference type="PROSITE" id="PS50885">
    <property type="entry name" value="HAMP"/>
    <property type="match status" value="1"/>
</dbReference>
<proteinExistence type="inferred from homology"/>
<reference evidence="7 8" key="1">
    <citation type="submission" date="2022-06" db="EMBL/GenBank/DDBJ databases">
        <title>Isolation of gut microbiota from human fecal samples.</title>
        <authorList>
            <person name="Pamer E.G."/>
            <person name="Barat B."/>
            <person name="Waligurski E."/>
            <person name="Medina S."/>
            <person name="Paddock L."/>
            <person name="Mostad J."/>
        </authorList>
    </citation>
    <scope>NUCLEOTIDE SEQUENCE [LARGE SCALE GENOMIC DNA]</scope>
    <source>
        <strain evidence="7 8">DFI.7.95</strain>
    </source>
</reference>
<dbReference type="PANTHER" id="PTHR32089">
    <property type="entry name" value="METHYL-ACCEPTING CHEMOTAXIS PROTEIN MCPB"/>
    <property type="match status" value="1"/>
</dbReference>
<feature type="domain" description="Methyl-accepting transducer" evidence="5">
    <location>
        <begin position="119"/>
        <end position="404"/>
    </location>
</feature>
<keyword evidence="8" id="KW-1185">Reference proteome</keyword>
<evidence type="ECO:0000256" key="4">
    <source>
        <dbReference type="SAM" id="Coils"/>
    </source>
</evidence>
<keyword evidence="1 3" id="KW-0807">Transducer</keyword>
<dbReference type="CDD" id="cd06225">
    <property type="entry name" value="HAMP"/>
    <property type="match status" value="1"/>
</dbReference>
<organism evidence="7 8">
    <name type="scientific">Tissierella carlieri</name>
    <dbReference type="NCBI Taxonomy" id="689904"/>
    <lineage>
        <taxon>Bacteria</taxon>
        <taxon>Bacillati</taxon>
        <taxon>Bacillota</taxon>
        <taxon>Tissierellia</taxon>
        <taxon>Tissierellales</taxon>
        <taxon>Tissierellaceae</taxon>
        <taxon>Tissierella</taxon>
    </lineage>
</organism>
<evidence type="ECO:0000259" key="6">
    <source>
        <dbReference type="PROSITE" id="PS50885"/>
    </source>
</evidence>
<accession>A0ABT1S7H3</accession>
<evidence type="ECO:0000313" key="7">
    <source>
        <dbReference type="EMBL" id="MCQ4922423.1"/>
    </source>
</evidence>
<feature type="coiled-coil region" evidence="4">
    <location>
        <begin position="116"/>
        <end position="143"/>
    </location>
</feature>
<dbReference type="InterPro" id="IPR003660">
    <property type="entry name" value="HAMP_dom"/>
</dbReference>
<keyword evidence="4" id="KW-0175">Coiled coil</keyword>
<dbReference type="EMBL" id="JANGAC010000003">
    <property type="protein sequence ID" value="MCQ4922423.1"/>
    <property type="molecule type" value="Genomic_DNA"/>
</dbReference>
<dbReference type="Pfam" id="PF00015">
    <property type="entry name" value="MCPsignal"/>
    <property type="match status" value="1"/>
</dbReference>
<sequence length="433" mass="47066">MKSIKVKLIVYFSILLLVAATSTGLITIRTAEKILTAELGEASHIVSILQGKIIKDTIINVICGIFIVYFIGNAITKPIVAGINHLQKIASYDIRENIPEKYIKRKDEIGRLAKGLEDITNNLREIINDINRSAEQVAAASEEMMAITQQSAIAIEEVARTTEEISNGASEQAQHTEEGSTKAISLGEIIEKDIAYMKDLVNDSSRIIEVIDEGLIEIEKLTNITEESNSATKEIYTAILKTNDSSNKIGEASNIILSIAEQTNLLALNAAIEAARAGEAGKGFAVVAEEIRKLAEQSSNSTDSINQIVSELQGNAKNAVTTMERIEDIIKEQTVSVVSSKEKYMLISEAVKDTERTVDELNSSSVDMENMKDEILSGLQNLSAIAEENSAATEEVTASMEEQTASMGEISKGSEDLANLAQDLQLIIGRFKI</sequence>
<dbReference type="InterPro" id="IPR004089">
    <property type="entry name" value="MCPsignal_dom"/>
</dbReference>
<dbReference type="PANTHER" id="PTHR32089:SF112">
    <property type="entry name" value="LYSOZYME-LIKE PROTEIN-RELATED"/>
    <property type="match status" value="1"/>
</dbReference>
<name>A0ABT1S7H3_9FIRM</name>
<gene>
    <name evidence="7" type="ORF">NE686_04950</name>
</gene>
<dbReference type="PROSITE" id="PS50111">
    <property type="entry name" value="CHEMOTAXIS_TRANSDUC_2"/>
    <property type="match status" value="1"/>
</dbReference>
<comment type="caution">
    <text evidence="7">The sequence shown here is derived from an EMBL/GenBank/DDBJ whole genome shotgun (WGS) entry which is preliminary data.</text>
</comment>
<evidence type="ECO:0000256" key="2">
    <source>
        <dbReference type="ARBA" id="ARBA00029447"/>
    </source>
</evidence>
<evidence type="ECO:0000259" key="5">
    <source>
        <dbReference type="PROSITE" id="PS50111"/>
    </source>
</evidence>
<dbReference type="RefSeq" id="WP_216559554.1">
    <property type="nucleotide sequence ID" value="NZ_JAHLOH010000035.1"/>
</dbReference>
<evidence type="ECO:0000256" key="3">
    <source>
        <dbReference type="PROSITE-ProRule" id="PRU00284"/>
    </source>
</evidence>
<dbReference type="SMART" id="SM00283">
    <property type="entry name" value="MA"/>
    <property type="match status" value="1"/>
</dbReference>